<evidence type="ECO:0008006" key="4">
    <source>
        <dbReference type="Google" id="ProtNLM"/>
    </source>
</evidence>
<evidence type="ECO:0000313" key="3">
    <source>
        <dbReference type="Proteomes" id="UP001432027"/>
    </source>
</evidence>
<dbReference type="Gene3D" id="1.20.910.10">
    <property type="entry name" value="Heme oxygenase-like"/>
    <property type="match status" value="1"/>
</dbReference>
<reference evidence="1" key="1">
    <citation type="submission" date="2023-10" db="EMBL/GenBank/DDBJ databases">
        <title>Genome assembly of Pristionchus species.</title>
        <authorList>
            <person name="Yoshida K."/>
            <person name="Sommer R.J."/>
        </authorList>
    </citation>
    <scope>NUCLEOTIDE SEQUENCE</scope>
    <source>
        <strain evidence="1">RS0144</strain>
    </source>
</reference>
<dbReference type="SUPFAM" id="SSF48613">
    <property type="entry name" value="Heme oxygenase-like"/>
    <property type="match status" value="1"/>
</dbReference>
<dbReference type="Pfam" id="PF11251">
    <property type="entry name" value="DUF3050"/>
    <property type="match status" value="1"/>
</dbReference>
<dbReference type="AlphaFoldDB" id="A0AAV5TMM7"/>
<dbReference type="InterPro" id="IPR016084">
    <property type="entry name" value="Haem_Oase-like_multi-hlx"/>
</dbReference>
<gene>
    <name evidence="1" type="ORF">PENTCL1PPCAC_17658</name>
    <name evidence="2" type="ORF">PENTCL1PPCAC_17659</name>
</gene>
<keyword evidence="3" id="KW-1185">Reference proteome</keyword>
<protein>
    <recommendedName>
        <fullName evidence="4">Heme oxygenase</fullName>
    </recommendedName>
</protein>
<evidence type="ECO:0000313" key="2">
    <source>
        <dbReference type="EMBL" id="GMS95484.1"/>
    </source>
</evidence>
<dbReference type="Proteomes" id="UP001432027">
    <property type="component" value="Unassembled WGS sequence"/>
</dbReference>
<organism evidence="1 3">
    <name type="scientific">Pristionchus entomophagus</name>
    <dbReference type="NCBI Taxonomy" id="358040"/>
    <lineage>
        <taxon>Eukaryota</taxon>
        <taxon>Metazoa</taxon>
        <taxon>Ecdysozoa</taxon>
        <taxon>Nematoda</taxon>
        <taxon>Chromadorea</taxon>
        <taxon>Rhabditida</taxon>
        <taxon>Rhabditina</taxon>
        <taxon>Diplogasteromorpha</taxon>
        <taxon>Diplogasteroidea</taxon>
        <taxon>Neodiplogasteridae</taxon>
        <taxon>Pristionchus</taxon>
    </lineage>
</organism>
<name>A0AAV5TMM7_9BILA</name>
<dbReference type="InterPro" id="IPR024423">
    <property type="entry name" value="DUF3050"/>
</dbReference>
<dbReference type="EMBL" id="BTSX01000004">
    <property type="protein sequence ID" value="GMS95484.1"/>
    <property type="molecule type" value="Genomic_DNA"/>
</dbReference>
<proteinExistence type="predicted"/>
<dbReference type="EMBL" id="BTSX01000004">
    <property type="protein sequence ID" value="GMS95483.1"/>
    <property type="molecule type" value="Genomic_DNA"/>
</dbReference>
<sequence length="286" mass="32230">SLTQSTMVQHGNVKLSEVAIARLNKKLEPLRAILEVHPLYKAVESVEDLQIFMQNHVYAVWDFMSLLKGLQVNLTCVDIPWVPRGARIARRLINEIVLGEESDQVGGRFISHLELYIESMEHMGAETKGLNGFLETMARLKNDYSDKNIKTALEANDVSPPAQAFVRKTFSFLQTGQIEVIAAAFAFGREDLIPLMFTGLLKDMNKGLGGILDTFIVYLERHIEVDGEEHGPMSLQMMTEICGDDNDPRWDLAIETAYEALEARVKLWDGVVELIKTERKKRGVAQ</sequence>
<evidence type="ECO:0000313" key="1">
    <source>
        <dbReference type="EMBL" id="GMS95483.1"/>
    </source>
</evidence>
<accession>A0AAV5TMM7</accession>
<feature type="non-terminal residue" evidence="1">
    <location>
        <position position="1"/>
    </location>
</feature>
<comment type="caution">
    <text evidence="1">The sequence shown here is derived from an EMBL/GenBank/DDBJ whole genome shotgun (WGS) entry which is preliminary data.</text>
</comment>